<evidence type="ECO:0000256" key="1">
    <source>
        <dbReference type="SAM" id="MobiDB-lite"/>
    </source>
</evidence>
<feature type="region of interest" description="Disordered" evidence="1">
    <location>
        <begin position="1"/>
        <end position="32"/>
    </location>
</feature>
<organism evidence="2 3">
    <name type="scientific">Hydnum rufescens UP504</name>
    <dbReference type="NCBI Taxonomy" id="1448309"/>
    <lineage>
        <taxon>Eukaryota</taxon>
        <taxon>Fungi</taxon>
        <taxon>Dikarya</taxon>
        <taxon>Basidiomycota</taxon>
        <taxon>Agaricomycotina</taxon>
        <taxon>Agaricomycetes</taxon>
        <taxon>Cantharellales</taxon>
        <taxon>Hydnaceae</taxon>
        <taxon>Hydnum</taxon>
    </lineage>
</organism>
<name>A0A9P6DI88_9AGAM</name>
<dbReference type="EMBL" id="MU129238">
    <property type="protein sequence ID" value="KAF9504322.1"/>
    <property type="molecule type" value="Genomic_DNA"/>
</dbReference>
<keyword evidence="3" id="KW-1185">Reference proteome</keyword>
<evidence type="ECO:0000313" key="2">
    <source>
        <dbReference type="EMBL" id="KAF9504322.1"/>
    </source>
</evidence>
<gene>
    <name evidence="2" type="ORF">BS47DRAFT_1355381</name>
</gene>
<proteinExistence type="predicted"/>
<reference evidence="2" key="1">
    <citation type="journal article" date="2020" name="Nat. Commun.">
        <title>Large-scale genome sequencing of mycorrhizal fungi provides insights into the early evolution of symbiotic traits.</title>
        <authorList>
            <person name="Miyauchi S."/>
            <person name="Kiss E."/>
            <person name="Kuo A."/>
            <person name="Drula E."/>
            <person name="Kohler A."/>
            <person name="Sanchez-Garcia M."/>
            <person name="Morin E."/>
            <person name="Andreopoulos B."/>
            <person name="Barry K.W."/>
            <person name="Bonito G."/>
            <person name="Buee M."/>
            <person name="Carver A."/>
            <person name="Chen C."/>
            <person name="Cichocki N."/>
            <person name="Clum A."/>
            <person name="Culley D."/>
            <person name="Crous P.W."/>
            <person name="Fauchery L."/>
            <person name="Girlanda M."/>
            <person name="Hayes R.D."/>
            <person name="Keri Z."/>
            <person name="LaButti K."/>
            <person name="Lipzen A."/>
            <person name="Lombard V."/>
            <person name="Magnuson J."/>
            <person name="Maillard F."/>
            <person name="Murat C."/>
            <person name="Nolan M."/>
            <person name="Ohm R.A."/>
            <person name="Pangilinan J."/>
            <person name="Pereira M.F."/>
            <person name="Perotto S."/>
            <person name="Peter M."/>
            <person name="Pfister S."/>
            <person name="Riley R."/>
            <person name="Sitrit Y."/>
            <person name="Stielow J.B."/>
            <person name="Szollosi G."/>
            <person name="Zifcakova L."/>
            <person name="Stursova M."/>
            <person name="Spatafora J.W."/>
            <person name="Tedersoo L."/>
            <person name="Vaario L.M."/>
            <person name="Yamada A."/>
            <person name="Yan M."/>
            <person name="Wang P."/>
            <person name="Xu J."/>
            <person name="Bruns T."/>
            <person name="Baldrian P."/>
            <person name="Vilgalys R."/>
            <person name="Dunand C."/>
            <person name="Henrissat B."/>
            <person name="Grigoriev I.V."/>
            <person name="Hibbett D."/>
            <person name="Nagy L.G."/>
            <person name="Martin F.M."/>
        </authorList>
    </citation>
    <scope>NUCLEOTIDE SEQUENCE</scope>
    <source>
        <strain evidence="2">UP504</strain>
    </source>
</reference>
<protein>
    <submittedName>
        <fullName evidence="2">Uncharacterized protein</fullName>
    </submittedName>
</protein>
<evidence type="ECO:0000313" key="3">
    <source>
        <dbReference type="Proteomes" id="UP000886523"/>
    </source>
</evidence>
<dbReference type="Proteomes" id="UP000886523">
    <property type="component" value="Unassembled WGS sequence"/>
</dbReference>
<accession>A0A9P6DI88</accession>
<dbReference type="AlphaFoldDB" id="A0A9P6DI88"/>
<sequence length="96" mass="10728">MHSTRDKSNLGGHATTVLPLNSPSKPVRRSFPLTVPGDCRVLKPPGRGQPQPLIRWEHSSLFDERNSQFAASEPTLSNTPPSLIRVHRDHCKKVQQ</sequence>
<comment type="caution">
    <text evidence="2">The sequence shown here is derived from an EMBL/GenBank/DDBJ whole genome shotgun (WGS) entry which is preliminary data.</text>
</comment>